<dbReference type="AlphaFoldDB" id="A0A3S3N293"/>
<evidence type="ECO:0000313" key="1">
    <source>
        <dbReference type="EMBL" id="RWR84123.1"/>
    </source>
</evidence>
<keyword evidence="2" id="KW-1185">Reference proteome</keyword>
<name>A0A3S3N293_9MAGN</name>
<accession>A0A3S3N293</accession>
<protein>
    <submittedName>
        <fullName evidence="1">Uncharacterized protein</fullName>
    </submittedName>
</protein>
<comment type="caution">
    <text evidence="1">The sequence shown here is derived from an EMBL/GenBank/DDBJ whole genome shotgun (WGS) entry which is preliminary data.</text>
</comment>
<sequence length="140" mass="15763">MGIEEPVPFSSLSLPVGTMLEDFDDFNFKLLGGSRVEYKGAWLSTNPKSGHVETPSQATYMQPGSSVRNRITIWVFCVLGTSSLLGGSYHQCKFSFIFCCHCTRIRLWPVIRNRSIEQFSGLPYICALFNCLITFSMTFP</sequence>
<dbReference type="EMBL" id="QPKB01000005">
    <property type="protein sequence ID" value="RWR84123.1"/>
    <property type="molecule type" value="Genomic_DNA"/>
</dbReference>
<organism evidence="1 2">
    <name type="scientific">Cinnamomum micranthum f. kanehirae</name>
    <dbReference type="NCBI Taxonomy" id="337451"/>
    <lineage>
        <taxon>Eukaryota</taxon>
        <taxon>Viridiplantae</taxon>
        <taxon>Streptophyta</taxon>
        <taxon>Embryophyta</taxon>
        <taxon>Tracheophyta</taxon>
        <taxon>Spermatophyta</taxon>
        <taxon>Magnoliopsida</taxon>
        <taxon>Magnoliidae</taxon>
        <taxon>Laurales</taxon>
        <taxon>Lauraceae</taxon>
        <taxon>Cinnamomum</taxon>
    </lineage>
</organism>
<dbReference type="Proteomes" id="UP000283530">
    <property type="component" value="Unassembled WGS sequence"/>
</dbReference>
<reference evidence="1 2" key="1">
    <citation type="journal article" date="2019" name="Nat. Plants">
        <title>Stout camphor tree genome fills gaps in understanding of flowering plant genome evolution.</title>
        <authorList>
            <person name="Chaw S.M."/>
            <person name="Liu Y.C."/>
            <person name="Wu Y.W."/>
            <person name="Wang H.Y."/>
            <person name="Lin C.I."/>
            <person name="Wu C.S."/>
            <person name="Ke H.M."/>
            <person name="Chang L.Y."/>
            <person name="Hsu C.Y."/>
            <person name="Yang H.T."/>
            <person name="Sudianto E."/>
            <person name="Hsu M.H."/>
            <person name="Wu K.P."/>
            <person name="Wang L.N."/>
            <person name="Leebens-Mack J.H."/>
            <person name="Tsai I.J."/>
        </authorList>
    </citation>
    <scope>NUCLEOTIDE SEQUENCE [LARGE SCALE GENOMIC DNA]</scope>
    <source>
        <strain evidence="2">cv. Chaw 1501</strain>
        <tissue evidence="1">Young leaves</tissue>
    </source>
</reference>
<evidence type="ECO:0000313" key="2">
    <source>
        <dbReference type="Proteomes" id="UP000283530"/>
    </source>
</evidence>
<proteinExistence type="predicted"/>
<gene>
    <name evidence="1" type="ORF">CKAN_01291100</name>
</gene>